<reference evidence="6" key="1">
    <citation type="submission" date="2023-03" db="EMBL/GenBank/DDBJ databases">
        <authorList>
            <person name="Shen W."/>
            <person name="Cai J."/>
        </authorList>
    </citation>
    <scope>NUCLEOTIDE SEQUENCE</scope>
    <source>
        <strain evidence="6">P86-2</strain>
    </source>
</reference>
<name>A0AAJ2MJ97_9LACT</name>
<sequence length="419" mass="44613">MKNKFITTLMLSSVVLMAAVPFGAVKADSTDEQIARQDATIEAAKNSSAAAQTKVDEIKTKIESLQTKKISITNEVNKLIVEQQQQSDKIANLHKNIKERNAALEAQARSAQTNGTATNYMSTILDSKSLTDAIQKMTAIATVSGANKAMLEKQQEDEKAIQSKLKDNESKYAKSTKLEQELEAQSAELASQEAALKVAQLSYQSTIENSESKKQNLLDQKATAAKQAADAVLQQERVEKAAQEANKAQKEQSNVNNNNKVKMPNVTDTTTTPVVTKPIIENNNPTSSENTDKNTSNDNSNSNTSGGAVTPPSNAVNPYPWGQCTWGVWEYFGGKVPTYAGNASDWVVYANSGPAVGTIAVFPAGNQGAGGLGHVAVVTAVNGDKLTVSETNFSGPNGGGLGIRSTREVSTAGLSFIRP</sequence>
<evidence type="ECO:0000256" key="1">
    <source>
        <dbReference type="ARBA" id="ARBA00022729"/>
    </source>
</evidence>
<keyword evidence="1 4" id="KW-0732">Signal</keyword>
<evidence type="ECO:0000259" key="5">
    <source>
        <dbReference type="PROSITE" id="PS50911"/>
    </source>
</evidence>
<dbReference type="RefSeq" id="WP_240265572.1">
    <property type="nucleotide sequence ID" value="NZ_JAKTCH010000002.1"/>
</dbReference>
<evidence type="ECO:0000313" key="6">
    <source>
        <dbReference type="EMBL" id="MDT2583920.1"/>
    </source>
</evidence>
<feature type="domain" description="Peptidase C51" evidence="5">
    <location>
        <begin position="299"/>
        <end position="418"/>
    </location>
</feature>
<dbReference type="AlphaFoldDB" id="A0AAJ2MJ97"/>
<dbReference type="Pfam" id="PF05257">
    <property type="entry name" value="CHAP"/>
    <property type="match status" value="1"/>
</dbReference>
<evidence type="ECO:0000256" key="4">
    <source>
        <dbReference type="SAM" id="SignalP"/>
    </source>
</evidence>
<protein>
    <submittedName>
        <fullName evidence="6">CHAP domain-containing protein</fullName>
    </submittedName>
</protein>
<comment type="caution">
    <text evidence="6">The sequence shown here is derived from an EMBL/GenBank/DDBJ whole genome shotgun (WGS) entry which is preliminary data.</text>
</comment>
<accession>A0AAJ2MJ97</accession>
<dbReference type="Gene3D" id="6.10.250.3150">
    <property type="match status" value="1"/>
</dbReference>
<dbReference type="Proteomes" id="UP001262817">
    <property type="component" value="Unassembled WGS sequence"/>
</dbReference>
<keyword evidence="2" id="KW-0175">Coiled coil</keyword>
<dbReference type="PROSITE" id="PS50911">
    <property type="entry name" value="CHAP"/>
    <property type="match status" value="1"/>
</dbReference>
<dbReference type="Pfam" id="PF24568">
    <property type="entry name" value="CC_PcsB"/>
    <property type="match status" value="1"/>
</dbReference>
<organism evidence="6 7">
    <name type="scientific">Lactococcus petauri</name>
    <dbReference type="NCBI Taxonomy" id="1940789"/>
    <lineage>
        <taxon>Bacteria</taxon>
        <taxon>Bacillati</taxon>
        <taxon>Bacillota</taxon>
        <taxon>Bacilli</taxon>
        <taxon>Lactobacillales</taxon>
        <taxon>Streptococcaceae</taxon>
        <taxon>Lactococcus</taxon>
    </lineage>
</organism>
<evidence type="ECO:0000256" key="2">
    <source>
        <dbReference type="SAM" id="Coils"/>
    </source>
</evidence>
<feature type="chain" id="PRO_5042495461" evidence="4">
    <location>
        <begin position="19"/>
        <end position="419"/>
    </location>
</feature>
<gene>
    <name evidence="6" type="ORF">P7D17_07305</name>
</gene>
<feature type="compositionally biased region" description="Low complexity" evidence="3">
    <location>
        <begin position="251"/>
        <end position="276"/>
    </location>
</feature>
<evidence type="ECO:0000313" key="7">
    <source>
        <dbReference type="Proteomes" id="UP001262817"/>
    </source>
</evidence>
<feature type="region of interest" description="Disordered" evidence="3">
    <location>
        <begin position="239"/>
        <end position="314"/>
    </location>
</feature>
<feature type="compositionally biased region" description="Basic and acidic residues" evidence="3">
    <location>
        <begin position="239"/>
        <end position="250"/>
    </location>
</feature>
<proteinExistence type="predicted"/>
<dbReference type="InterPro" id="IPR057309">
    <property type="entry name" value="PcsB_CC"/>
</dbReference>
<feature type="coiled-coil region" evidence="2">
    <location>
        <begin position="41"/>
        <end position="114"/>
    </location>
</feature>
<dbReference type="InterPro" id="IPR007921">
    <property type="entry name" value="CHAP_dom"/>
</dbReference>
<dbReference type="Gene3D" id="3.90.1720.10">
    <property type="entry name" value="endopeptidase domain like (from Nostoc punctiforme)"/>
    <property type="match status" value="1"/>
</dbReference>
<evidence type="ECO:0000256" key="3">
    <source>
        <dbReference type="SAM" id="MobiDB-lite"/>
    </source>
</evidence>
<feature type="compositionally biased region" description="Low complexity" evidence="3">
    <location>
        <begin position="286"/>
        <end position="305"/>
    </location>
</feature>
<feature type="signal peptide" evidence="4">
    <location>
        <begin position="1"/>
        <end position="18"/>
    </location>
</feature>
<dbReference type="SUPFAM" id="SSF54001">
    <property type="entry name" value="Cysteine proteinases"/>
    <property type="match status" value="1"/>
</dbReference>
<dbReference type="InterPro" id="IPR038765">
    <property type="entry name" value="Papain-like_cys_pep_sf"/>
</dbReference>
<dbReference type="EMBL" id="JARPXR010000007">
    <property type="protein sequence ID" value="MDT2583920.1"/>
    <property type="molecule type" value="Genomic_DNA"/>
</dbReference>